<protein>
    <recommendedName>
        <fullName evidence="3">Peptidase A2 domain-containing protein</fullName>
    </recommendedName>
</protein>
<dbReference type="AlphaFoldDB" id="A0AB37UAV6"/>
<keyword evidence="2" id="KW-1185">Reference proteome</keyword>
<accession>A0AB37UAV6</accession>
<proteinExistence type="predicted"/>
<organism evidence="1 2">
    <name type="scientific">Chroococcidiopsis cubana SAG 39.79</name>
    <dbReference type="NCBI Taxonomy" id="388085"/>
    <lineage>
        <taxon>Bacteria</taxon>
        <taxon>Bacillati</taxon>
        <taxon>Cyanobacteriota</taxon>
        <taxon>Cyanophyceae</taxon>
        <taxon>Chroococcidiopsidales</taxon>
        <taxon>Chroococcidiopsidaceae</taxon>
        <taxon>Chroococcidiopsis</taxon>
    </lineage>
</organism>
<sequence length="108" mass="11522">MTDQNLYATSIVADSGASLSLINYINTSMSTPASEAWFAVGDLVDVVLSGDAAEALRGHIGYCQRCGCEDVTVKIGKPPHAYSLNCSNCEKWIKWLNKRAIVLVGGAV</sequence>
<comment type="caution">
    <text evidence="1">The sequence shown here is derived from an EMBL/GenBank/DDBJ whole genome shotgun (WGS) entry which is preliminary data.</text>
</comment>
<evidence type="ECO:0008006" key="3">
    <source>
        <dbReference type="Google" id="ProtNLM"/>
    </source>
</evidence>
<dbReference type="EMBL" id="RSCK01000110">
    <property type="protein sequence ID" value="RUT02337.1"/>
    <property type="molecule type" value="Genomic_DNA"/>
</dbReference>
<dbReference type="RefSeq" id="WP_106166461.1">
    <property type="nucleotide sequence ID" value="NZ_JAVKZF010000001.1"/>
</dbReference>
<gene>
    <name evidence="1" type="ORF">DSM107010_62770</name>
</gene>
<dbReference type="Proteomes" id="UP000282574">
    <property type="component" value="Unassembled WGS sequence"/>
</dbReference>
<name>A0AB37UAV6_9CYAN</name>
<reference evidence="1 2" key="1">
    <citation type="journal article" date="2019" name="Genome Biol. Evol.">
        <title>Day and night: Metabolic profiles and evolutionary relationships of six axenic non-marine cyanobacteria.</title>
        <authorList>
            <person name="Will S.E."/>
            <person name="Henke P."/>
            <person name="Boedeker C."/>
            <person name="Huang S."/>
            <person name="Brinkmann H."/>
            <person name="Rohde M."/>
            <person name="Jarek M."/>
            <person name="Friedl T."/>
            <person name="Seufert S."/>
            <person name="Schumacher M."/>
            <person name="Overmann J."/>
            <person name="Neumann-Schaal M."/>
            <person name="Petersen J."/>
        </authorList>
    </citation>
    <scope>NUCLEOTIDE SEQUENCE [LARGE SCALE GENOMIC DNA]</scope>
    <source>
        <strain evidence="1 2">SAG 39.79</strain>
    </source>
</reference>
<evidence type="ECO:0000313" key="2">
    <source>
        <dbReference type="Proteomes" id="UP000282574"/>
    </source>
</evidence>
<evidence type="ECO:0000313" key="1">
    <source>
        <dbReference type="EMBL" id="RUT02337.1"/>
    </source>
</evidence>